<evidence type="ECO:0000313" key="8">
    <source>
        <dbReference type="EMBL" id="KRN82265.1"/>
    </source>
</evidence>
<keyword evidence="4 6" id="KW-1133">Transmembrane helix</keyword>
<dbReference type="PANTHER" id="PTHR30287">
    <property type="entry name" value="MEMBRANE COMPONENT OF PREDICTED ABC SUPERFAMILY METABOLITE UPTAKE TRANSPORTER"/>
    <property type="match status" value="1"/>
</dbReference>
<dbReference type="GeneID" id="76043724"/>
<evidence type="ECO:0000256" key="2">
    <source>
        <dbReference type="ARBA" id="ARBA00022475"/>
    </source>
</evidence>
<feature type="transmembrane region" description="Helical" evidence="6">
    <location>
        <begin position="830"/>
        <end position="850"/>
    </location>
</feature>
<keyword evidence="2" id="KW-1003">Cell membrane</keyword>
<feature type="transmembrane region" description="Helical" evidence="6">
    <location>
        <begin position="541"/>
        <end position="561"/>
    </location>
</feature>
<dbReference type="EMBL" id="FOGK01000009">
    <property type="protein sequence ID" value="SER55854.1"/>
    <property type="molecule type" value="Genomic_DNA"/>
</dbReference>
<proteinExistence type="predicted"/>
<evidence type="ECO:0000259" key="7">
    <source>
        <dbReference type="Pfam" id="PF02687"/>
    </source>
</evidence>
<feature type="transmembrane region" description="Helical" evidence="6">
    <location>
        <begin position="376"/>
        <end position="396"/>
    </location>
</feature>
<feature type="transmembrane region" description="Helical" evidence="6">
    <location>
        <begin position="20"/>
        <end position="38"/>
    </location>
</feature>
<feature type="transmembrane region" description="Helical" evidence="6">
    <location>
        <begin position="870"/>
        <end position="888"/>
    </location>
</feature>
<dbReference type="InterPro" id="IPR003838">
    <property type="entry name" value="ABC3_permease_C"/>
</dbReference>
<feature type="domain" description="ABC3 transporter permease C-terminal" evidence="7">
    <location>
        <begin position="375"/>
        <end position="491"/>
    </location>
</feature>
<sequence length="905" mass="100358">MKTINKNIRREFKMSIGRFLSVSALLMLGVFVLIGLNVTGPNMRQTAQKYYEKENLADAKITSTIALNQADQQYLKKRSQFKTIEFGHTTDVLIKGSNHALRVETTPHSLSKLVLTKGHKPANRHQIVLSDSLRGQYKLNETITIKAAKNNHKLALKQTKFKIVGFATSTEYLKKDNVGSTTAGSGTLYGFAYVNKQAFSSKEPNVARVAFKGVSGSAYSDKYEKKAAEIAKSLQKKLNKHNDARIKTRHKTLNENINNATNKVTTGTVALKKASAKLNTTQKKLATQLTAAKAANNTGAIVQLQTAQTRLDKQKVKIKTQRKVLNATKSKITAAKTSRKQLNDISLTIQNRNDYNAGYNNYGEDAQRIDALGKSFPVFFFLIAILVSFTTMRRMVEEKRIEMGTLRALGYSKGEVMREFLVYSISTALTGTILGSLLGLVALPRIIFRAYTANFTFTNLLLSLHPGYIILSFLIALFSTVLASWLAAHQALETIPAELMLPKPPAKGSRILLEKITPIWRHLSFSHKVTARNLFRYKGRMLMTVVGVAGATALMITGFGIRDSLNTIVDRQFGQISQYDLITAYNPNATAANVAKAKKAVTNSDQIQKHASAYFADVYATRKNDYAREEISLMVPTKTATLDQYIKLRNYKTDKKLHFSNSGAIVSEKLAKLQNATVGDHIVIHDSDGTAHKIKIAGITTMYAGHYVYMNRAYYAKVYGQSAPDNAYLVKLKHATNKKINSFAANFNHHDAAVETIQAQEAKTTITNILNNLNNLIIVLVLSASLLSLVVLYTLTNINVSERVRELSTLKVLGFYPREVLMYIYRETNLLTGAGIIVGIGIGYAFHAYIMELLPPATAMVAPGLTWLNVLISVVLTIIFSLLVMIMMNHKIQSVDMLEALKSVD</sequence>
<feature type="transmembrane region" description="Helical" evidence="6">
    <location>
        <begin position="776"/>
        <end position="795"/>
    </location>
</feature>
<feature type="domain" description="ABC3 transporter permease C-terminal" evidence="7">
    <location>
        <begin position="779"/>
        <end position="888"/>
    </location>
</feature>
<dbReference type="Proteomes" id="UP000182818">
    <property type="component" value="Unassembled WGS sequence"/>
</dbReference>
<keyword evidence="5 6" id="KW-0472">Membrane</keyword>
<reference evidence="8 10" key="1">
    <citation type="journal article" date="2015" name="Genome Announc.">
        <title>Expanding the biotechnology potential of lactobacilli through comparative genomics of 213 strains and associated genera.</title>
        <authorList>
            <person name="Sun Z."/>
            <person name="Harris H.M."/>
            <person name="McCann A."/>
            <person name="Guo C."/>
            <person name="Argimon S."/>
            <person name="Zhang W."/>
            <person name="Yang X."/>
            <person name="Jeffery I.B."/>
            <person name="Cooney J.C."/>
            <person name="Kagawa T.F."/>
            <person name="Liu W."/>
            <person name="Song Y."/>
            <person name="Salvetti E."/>
            <person name="Wrobel A."/>
            <person name="Rasinkangas P."/>
            <person name="Parkhill J."/>
            <person name="Rea M.C."/>
            <person name="O'Sullivan O."/>
            <person name="Ritari J."/>
            <person name="Douillard F.P."/>
            <person name="Paul Ross R."/>
            <person name="Yang R."/>
            <person name="Briner A.E."/>
            <person name="Felis G.E."/>
            <person name="de Vos W.M."/>
            <person name="Barrangou R."/>
            <person name="Klaenhammer T.R."/>
            <person name="Caufield P.W."/>
            <person name="Cui Y."/>
            <person name="Zhang H."/>
            <person name="O'Toole P.W."/>
        </authorList>
    </citation>
    <scope>NUCLEOTIDE SEQUENCE [LARGE SCALE GENOMIC DNA]</scope>
    <source>
        <strain evidence="8 10">DSM 22301</strain>
    </source>
</reference>
<evidence type="ECO:0000256" key="6">
    <source>
        <dbReference type="SAM" id="Phobius"/>
    </source>
</evidence>
<evidence type="ECO:0000313" key="9">
    <source>
        <dbReference type="EMBL" id="SER55854.1"/>
    </source>
</evidence>
<dbReference type="GO" id="GO:0005886">
    <property type="term" value="C:plasma membrane"/>
    <property type="evidence" value="ECO:0007669"/>
    <property type="project" value="UniProtKB-SubCell"/>
</dbReference>
<protein>
    <submittedName>
        <fullName evidence="9">ABC transport system permease protein</fullName>
    </submittedName>
    <submittedName>
        <fullName evidence="8">ABC transporter permease</fullName>
    </submittedName>
</protein>
<feature type="transmembrane region" description="Helical" evidence="6">
    <location>
        <begin position="420"/>
        <end position="448"/>
    </location>
</feature>
<keyword evidence="11" id="KW-1185">Reference proteome</keyword>
<reference evidence="9 11" key="2">
    <citation type="submission" date="2016-10" db="EMBL/GenBank/DDBJ databases">
        <authorList>
            <person name="Varghese N."/>
            <person name="Submissions S."/>
        </authorList>
    </citation>
    <scope>NUCLEOTIDE SEQUENCE [LARGE SCALE GENOMIC DNA]</scope>
    <source>
        <strain evidence="9 11">CGMCC 1.3889</strain>
    </source>
</reference>
<name>A0A0R2JYG6_9LACO</name>
<organism evidence="8 10">
    <name type="scientific">Pediococcus ethanolidurans</name>
    <dbReference type="NCBI Taxonomy" id="319653"/>
    <lineage>
        <taxon>Bacteria</taxon>
        <taxon>Bacillati</taxon>
        <taxon>Bacillota</taxon>
        <taxon>Bacilli</taxon>
        <taxon>Lactobacillales</taxon>
        <taxon>Lactobacillaceae</taxon>
        <taxon>Pediococcus</taxon>
    </lineage>
</organism>
<dbReference type="RefSeq" id="WP_057806477.1">
    <property type="nucleotide sequence ID" value="NZ_BJYP01000023.1"/>
</dbReference>
<dbReference type="AlphaFoldDB" id="A0A0R2JYG6"/>
<dbReference type="InterPro" id="IPR038766">
    <property type="entry name" value="Membrane_comp_ABC_pdt"/>
</dbReference>
<dbReference type="PATRIC" id="fig|319653.3.peg.355"/>
<gene>
    <name evidence="8" type="ORF">IV87_GL000346</name>
    <name evidence="9" type="ORF">SAMN04487973_10954</name>
</gene>
<dbReference type="Pfam" id="PF02687">
    <property type="entry name" value="FtsX"/>
    <property type="match status" value="2"/>
</dbReference>
<keyword evidence="3 6" id="KW-0812">Transmembrane</keyword>
<comment type="caution">
    <text evidence="8">The sequence shown here is derived from an EMBL/GenBank/DDBJ whole genome shotgun (WGS) entry which is preliminary data.</text>
</comment>
<evidence type="ECO:0000256" key="1">
    <source>
        <dbReference type="ARBA" id="ARBA00004651"/>
    </source>
</evidence>
<dbReference type="EMBL" id="JQBY01000012">
    <property type="protein sequence ID" value="KRN82265.1"/>
    <property type="molecule type" value="Genomic_DNA"/>
</dbReference>
<evidence type="ECO:0000256" key="4">
    <source>
        <dbReference type="ARBA" id="ARBA00022989"/>
    </source>
</evidence>
<evidence type="ECO:0000256" key="5">
    <source>
        <dbReference type="ARBA" id="ARBA00023136"/>
    </source>
</evidence>
<dbReference type="OrthoDB" id="5137249at2"/>
<dbReference type="Proteomes" id="UP000051749">
    <property type="component" value="Unassembled WGS sequence"/>
</dbReference>
<evidence type="ECO:0000313" key="11">
    <source>
        <dbReference type="Proteomes" id="UP000182818"/>
    </source>
</evidence>
<evidence type="ECO:0000313" key="10">
    <source>
        <dbReference type="Proteomes" id="UP000051749"/>
    </source>
</evidence>
<comment type="subcellular location">
    <subcellularLocation>
        <location evidence="1">Cell membrane</location>
        <topology evidence="1">Multi-pass membrane protein</topology>
    </subcellularLocation>
</comment>
<evidence type="ECO:0000256" key="3">
    <source>
        <dbReference type="ARBA" id="ARBA00022692"/>
    </source>
</evidence>
<dbReference type="STRING" id="319653.SAMN04487973_10954"/>
<accession>A0A0R2JYG6</accession>
<feature type="transmembrane region" description="Helical" evidence="6">
    <location>
        <begin position="468"/>
        <end position="488"/>
    </location>
</feature>
<dbReference type="PANTHER" id="PTHR30287:SF1">
    <property type="entry name" value="INNER MEMBRANE PROTEIN"/>
    <property type="match status" value="1"/>
</dbReference>